<dbReference type="OrthoDB" id="678132at2759"/>
<dbReference type="GO" id="GO:0016567">
    <property type="term" value="P:protein ubiquitination"/>
    <property type="evidence" value="ECO:0007669"/>
    <property type="project" value="UniProtKB-UniPathway"/>
</dbReference>
<protein>
    <submittedName>
        <fullName evidence="2">Uncharacterized protein</fullName>
    </submittedName>
</protein>
<organism evidence="2 3">
    <name type="scientific">Cuscuta campestris</name>
    <dbReference type="NCBI Taxonomy" id="132261"/>
    <lineage>
        <taxon>Eukaryota</taxon>
        <taxon>Viridiplantae</taxon>
        <taxon>Streptophyta</taxon>
        <taxon>Embryophyta</taxon>
        <taxon>Tracheophyta</taxon>
        <taxon>Spermatophyta</taxon>
        <taxon>Magnoliopsida</taxon>
        <taxon>eudicotyledons</taxon>
        <taxon>Gunneridae</taxon>
        <taxon>Pentapetalae</taxon>
        <taxon>asterids</taxon>
        <taxon>lamiids</taxon>
        <taxon>Solanales</taxon>
        <taxon>Convolvulaceae</taxon>
        <taxon>Cuscuteae</taxon>
        <taxon>Cuscuta</taxon>
        <taxon>Cuscuta subgen. Grammica</taxon>
        <taxon>Cuscuta sect. Cleistogrammica</taxon>
    </lineage>
</organism>
<dbReference type="UniPathway" id="UPA00143"/>
<gene>
    <name evidence="2" type="ORF">CCAM_LOCUS30605</name>
</gene>
<keyword evidence="3" id="KW-1185">Reference proteome</keyword>
<dbReference type="PANTHER" id="PTHR31060:SF4">
    <property type="entry name" value="1,8-CINEOLE SYNTHASE"/>
    <property type="match status" value="1"/>
</dbReference>
<evidence type="ECO:0000256" key="1">
    <source>
        <dbReference type="SAM" id="Phobius"/>
    </source>
</evidence>
<evidence type="ECO:0000313" key="2">
    <source>
        <dbReference type="EMBL" id="VFQ88829.1"/>
    </source>
</evidence>
<proteinExistence type="predicted"/>
<accession>A0A484MK20</accession>
<feature type="transmembrane region" description="Helical" evidence="1">
    <location>
        <begin position="37"/>
        <end position="58"/>
    </location>
</feature>
<keyword evidence="1" id="KW-0472">Membrane</keyword>
<dbReference type="AlphaFoldDB" id="A0A484MK20"/>
<dbReference type="EMBL" id="OOIL02003702">
    <property type="protein sequence ID" value="VFQ88829.1"/>
    <property type="molecule type" value="Genomic_DNA"/>
</dbReference>
<keyword evidence="1" id="KW-0812">Transmembrane</keyword>
<feature type="transmembrane region" description="Helical" evidence="1">
    <location>
        <begin position="6"/>
        <end position="25"/>
    </location>
</feature>
<sequence>MPSSVFRSLFTSLFIFAGKPYILFFRNFEPLRLLRRFILSAVLVFLRLLTSIFAVKGYNEFPIRSIKSESSRAAAVDGRGREPAIARALAQILSIVTDIPVSSRKYEGARSLAEKFIDENVSYKSDVLTEVNCDVLSAAFCLTLKQLESALIVRNRQVDPAIGIPDGGSSTTDHYQRFRRVIEAAGFYWDLMLRGRRSGDALRRLELSAEKLAAELLWLAHKMTACGCAQEAICKWASAQPLARVSLSAEPRLQDALVKVSAFLLDQAMKMWEEADEESMKCELRETNMNVMVSWLPLLCRASNGTDTPVLSVSRRAEVERTLEQMINTLEEEEQERVLSLWLHHYTYCSSSDWPNLHSSYSRWFSASRASFLCSVN</sequence>
<dbReference type="InterPro" id="IPR038920">
    <property type="entry name" value="At3g05675-like"/>
</dbReference>
<keyword evidence="1" id="KW-1133">Transmembrane helix</keyword>
<dbReference type="PANTHER" id="PTHR31060">
    <property type="entry name" value="OSJNBA0011J08.25 PROTEIN-RELATED"/>
    <property type="match status" value="1"/>
</dbReference>
<reference evidence="2 3" key="1">
    <citation type="submission" date="2018-04" db="EMBL/GenBank/DDBJ databases">
        <authorList>
            <person name="Vogel A."/>
        </authorList>
    </citation>
    <scope>NUCLEOTIDE SEQUENCE [LARGE SCALE GENOMIC DNA]</scope>
</reference>
<name>A0A484MK20_9ASTE</name>
<dbReference type="Proteomes" id="UP000595140">
    <property type="component" value="Unassembled WGS sequence"/>
</dbReference>
<evidence type="ECO:0000313" key="3">
    <source>
        <dbReference type="Proteomes" id="UP000595140"/>
    </source>
</evidence>